<feature type="compositionally biased region" description="Acidic residues" evidence="5">
    <location>
        <begin position="93"/>
        <end position="133"/>
    </location>
</feature>
<evidence type="ECO:0000256" key="3">
    <source>
        <dbReference type="ARBA" id="ARBA00022840"/>
    </source>
</evidence>
<feature type="non-terminal residue" evidence="7">
    <location>
        <position position="594"/>
    </location>
</feature>
<evidence type="ECO:0000259" key="6">
    <source>
        <dbReference type="SMART" id="SM00382"/>
    </source>
</evidence>
<organism evidence="7 8">
    <name type="scientific">Cymbomonas tetramitiformis</name>
    <dbReference type="NCBI Taxonomy" id="36881"/>
    <lineage>
        <taxon>Eukaryota</taxon>
        <taxon>Viridiplantae</taxon>
        <taxon>Chlorophyta</taxon>
        <taxon>Pyramimonadophyceae</taxon>
        <taxon>Pyramimonadales</taxon>
        <taxon>Pyramimonadaceae</taxon>
        <taxon>Cymbomonas</taxon>
    </lineage>
</organism>
<feature type="compositionally biased region" description="Basic and acidic residues" evidence="5">
    <location>
        <begin position="316"/>
        <end position="327"/>
    </location>
</feature>
<dbReference type="Gene3D" id="3.40.50.300">
    <property type="entry name" value="P-loop containing nucleotide triphosphate hydrolases"/>
    <property type="match status" value="1"/>
</dbReference>
<evidence type="ECO:0000256" key="1">
    <source>
        <dbReference type="ARBA" id="ARBA00006914"/>
    </source>
</evidence>
<dbReference type="InterPro" id="IPR003960">
    <property type="entry name" value="ATPase_AAA_CS"/>
</dbReference>
<dbReference type="InterPro" id="IPR055278">
    <property type="entry name" value="CDC48c"/>
</dbReference>
<reference evidence="7 8" key="1">
    <citation type="journal article" date="2015" name="Genome Biol. Evol.">
        <title>Comparative Genomics of a Bacterivorous Green Alga Reveals Evolutionary Causalities and Consequences of Phago-Mixotrophic Mode of Nutrition.</title>
        <authorList>
            <person name="Burns J.A."/>
            <person name="Paasch A."/>
            <person name="Narechania A."/>
            <person name="Kim E."/>
        </authorList>
    </citation>
    <scope>NUCLEOTIDE SEQUENCE [LARGE SCALE GENOMIC DNA]</scope>
    <source>
        <strain evidence="7 8">PLY_AMNH</strain>
    </source>
</reference>
<evidence type="ECO:0000313" key="8">
    <source>
        <dbReference type="Proteomes" id="UP001190700"/>
    </source>
</evidence>
<dbReference type="GO" id="GO:0005524">
    <property type="term" value="F:ATP binding"/>
    <property type="evidence" value="ECO:0007669"/>
    <property type="project" value="UniProtKB-KW"/>
</dbReference>
<dbReference type="AlphaFoldDB" id="A0AAE0BIQ7"/>
<dbReference type="Gene3D" id="1.10.8.60">
    <property type="match status" value="1"/>
</dbReference>
<dbReference type="FunFam" id="3.40.50.300:FF:000365">
    <property type="entry name" value="Ribosome biogenesis ATPase RIX7"/>
    <property type="match status" value="1"/>
</dbReference>
<dbReference type="SMART" id="SM00382">
    <property type="entry name" value="AAA"/>
    <property type="match status" value="1"/>
</dbReference>
<dbReference type="Pfam" id="PF00004">
    <property type="entry name" value="AAA"/>
    <property type="match status" value="1"/>
</dbReference>
<evidence type="ECO:0000313" key="7">
    <source>
        <dbReference type="EMBL" id="KAK3236412.1"/>
    </source>
</evidence>
<keyword evidence="3 4" id="KW-0067">ATP-binding</keyword>
<evidence type="ECO:0000256" key="5">
    <source>
        <dbReference type="SAM" id="MobiDB-lite"/>
    </source>
</evidence>
<keyword evidence="2 4" id="KW-0547">Nucleotide-binding</keyword>
<evidence type="ECO:0000256" key="2">
    <source>
        <dbReference type="ARBA" id="ARBA00022741"/>
    </source>
</evidence>
<feature type="compositionally biased region" description="Basic residues" evidence="5">
    <location>
        <begin position="285"/>
        <end position="303"/>
    </location>
</feature>
<dbReference type="InterPro" id="IPR003593">
    <property type="entry name" value="AAA+_ATPase"/>
</dbReference>
<feature type="compositionally biased region" description="Basic and acidic residues" evidence="5">
    <location>
        <begin position="241"/>
        <end position="258"/>
    </location>
</feature>
<feature type="compositionally biased region" description="Low complexity" evidence="5">
    <location>
        <begin position="157"/>
        <end position="170"/>
    </location>
</feature>
<dbReference type="EMBL" id="LGRX02035045">
    <property type="protein sequence ID" value="KAK3236412.1"/>
    <property type="molecule type" value="Genomic_DNA"/>
</dbReference>
<feature type="region of interest" description="Disordered" evidence="5">
    <location>
        <begin position="471"/>
        <end position="493"/>
    </location>
</feature>
<proteinExistence type="inferred from homology"/>
<feature type="domain" description="AAA+ ATPase" evidence="6">
    <location>
        <begin position="372"/>
        <end position="528"/>
    </location>
</feature>
<comment type="similarity">
    <text evidence="1 4">Belongs to the AAA ATPase family.</text>
</comment>
<dbReference type="PANTHER" id="PTHR48470">
    <property type="entry name" value="CELL DIVISION CONTROL PROTEIN 48 C ISOFORM 1"/>
    <property type="match status" value="1"/>
</dbReference>
<dbReference type="GO" id="GO:0016887">
    <property type="term" value="F:ATP hydrolysis activity"/>
    <property type="evidence" value="ECO:0007669"/>
    <property type="project" value="InterPro"/>
</dbReference>
<comment type="caution">
    <text evidence="7">The sequence shown here is derived from an EMBL/GenBank/DDBJ whole genome shotgun (WGS) entry which is preliminary data.</text>
</comment>
<dbReference type="InterPro" id="IPR003959">
    <property type="entry name" value="ATPase_AAA_core"/>
</dbReference>
<accession>A0AAE0BIQ7</accession>
<gene>
    <name evidence="7" type="ORF">CYMTET_53446</name>
</gene>
<feature type="region of interest" description="Disordered" evidence="5">
    <location>
        <begin position="206"/>
        <end position="331"/>
    </location>
</feature>
<keyword evidence="8" id="KW-1185">Reference proteome</keyword>
<protein>
    <recommendedName>
        <fullName evidence="6">AAA+ ATPase domain-containing protein</fullName>
    </recommendedName>
</protein>
<name>A0AAE0BIQ7_9CHLO</name>
<dbReference type="SUPFAM" id="SSF52540">
    <property type="entry name" value="P-loop containing nucleoside triphosphate hydrolases"/>
    <property type="match status" value="1"/>
</dbReference>
<feature type="region of interest" description="Disordered" evidence="5">
    <location>
        <begin position="48"/>
        <end position="185"/>
    </location>
</feature>
<dbReference type="PANTHER" id="PTHR48470:SF1">
    <property type="entry name" value="CELL DIVISION CONTROL PROTEIN 48 C ISOFORM 1"/>
    <property type="match status" value="1"/>
</dbReference>
<sequence length="594" mass="62885">MKSFCESRSFDSESPFEVILRSTFPEYQRNAAQLPAQVVAAVKSIQAERGATPELRLQAQEDKQINKKRPIQPTAAGASPKTPSSQTQAAPAPEEEEHVESEEDSESGSQDTDSEEEDEDSDDSGSMDSDEEAALCPRPTTNLMNAALLKNYQRGGSQSTSTPNATPSSSELPGGAIVGDTELKTPFASIEKVAAMAKLRLREEKEAKLAGKGNASPSGVPGWSPLTMRAEASAGGNANDEAAKGEPAGRSHEQHTEPEAAAPEPSAGRKGKDDGKNAAFTAQRHSSKKGKKAAALRTGLKRKRGDDSGSGGGPRGGRDAEDSEGRGVKATVPKGMRFADLGGIEPILQAIEEIVMFPLTHPEVYSWMGVEPPRGVLLNGPPGCGKTTLAHAIAAEAGVAYFSISAPEVVSGMSGESEAKLRSLFSAAAKAAPALIFIDEIDAITPKRENAQREMERRIVAQLLTCMDDLNGSATSKESEGEEGEGSENAQRRGHVVVIGATNRPDSIDPALRRAGRFDREITLGVPDEAARARILKVLTVKLRLDGDLDLLKIGLPLPGPGSRAPGMRIKRRAKRSGRERCTFTAQLACASRG</sequence>
<dbReference type="Proteomes" id="UP001190700">
    <property type="component" value="Unassembled WGS sequence"/>
</dbReference>
<evidence type="ECO:0000256" key="4">
    <source>
        <dbReference type="RuleBase" id="RU003651"/>
    </source>
</evidence>
<dbReference type="PROSITE" id="PS00674">
    <property type="entry name" value="AAA"/>
    <property type="match status" value="1"/>
</dbReference>
<dbReference type="InterPro" id="IPR027417">
    <property type="entry name" value="P-loop_NTPase"/>
</dbReference>